<dbReference type="Proteomes" id="UP000001292">
    <property type="component" value="Unassembled WGS sequence"/>
</dbReference>
<dbReference type="Gene3D" id="3.40.50.1820">
    <property type="entry name" value="alpha/beta hydrolase"/>
    <property type="match status" value="1"/>
</dbReference>
<reference evidence="1 2" key="1">
    <citation type="journal article" date="2007" name="Nature">
        <title>Evolution of genes and genomes on the Drosophila phylogeny.</title>
        <authorList>
            <consortium name="Drosophila 12 Genomes Consortium"/>
            <person name="Clark A.G."/>
            <person name="Eisen M.B."/>
            <person name="Smith D.R."/>
            <person name="Bergman C.M."/>
            <person name="Oliver B."/>
            <person name="Markow T.A."/>
            <person name="Kaufman T.C."/>
            <person name="Kellis M."/>
            <person name="Gelbart W."/>
            <person name="Iyer V.N."/>
            <person name="Pollard D.A."/>
            <person name="Sackton T.B."/>
            <person name="Larracuente A.M."/>
            <person name="Singh N.D."/>
            <person name="Abad J.P."/>
            <person name="Abt D.N."/>
            <person name="Adryan B."/>
            <person name="Aguade M."/>
            <person name="Akashi H."/>
            <person name="Anderson W.W."/>
            <person name="Aquadro C.F."/>
            <person name="Ardell D.H."/>
            <person name="Arguello R."/>
            <person name="Artieri C.G."/>
            <person name="Barbash D.A."/>
            <person name="Barker D."/>
            <person name="Barsanti P."/>
            <person name="Batterham P."/>
            <person name="Batzoglou S."/>
            <person name="Begun D."/>
            <person name="Bhutkar A."/>
            <person name="Blanco E."/>
            <person name="Bosak S.A."/>
            <person name="Bradley R.K."/>
            <person name="Brand A.D."/>
            <person name="Brent M.R."/>
            <person name="Brooks A.N."/>
            <person name="Brown R.H."/>
            <person name="Butlin R.K."/>
            <person name="Caggese C."/>
            <person name="Calvi B.R."/>
            <person name="Bernardo de Carvalho A."/>
            <person name="Caspi A."/>
            <person name="Castrezana S."/>
            <person name="Celniker S.E."/>
            <person name="Chang J.L."/>
            <person name="Chapple C."/>
            <person name="Chatterji S."/>
            <person name="Chinwalla A."/>
            <person name="Civetta A."/>
            <person name="Clifton S.W."/>
            <person name="Comeron J.M."/>
            <person name="Costello J.C."/>
            <person name="Coyne J.A."/>
            <person name="Daub J."/>
            <person name="David R.G."/>
            <person name="Delcher A.L."/>
            <person name="Delehaunty K."/>
            <person name="Do C.B."/>
            <person name="Ebling H."/>
            <person name="Edwards K."/>
            <person name="Eickbush T."/>
            <person name="Evans J.D."/>
            <person name="Filipski A."/>
            <person name="Findeiss S."/>
            <person name="Freyhult E."/>
            <person name="Fulton L."/>
            <person name="Fulton R."/>
            <person name="Garcia A.C."/>
            <person name="Gardiner A."/>
            <person name="Garfield D.A."/>
            <person name="Garvin B.E."/>
            <person name="Gibson G."/>
            <person name="Gilbert D."/>
            <person name="Gnerre S."/>
            <person name="Godfrey J."/>
            <person name="Good R."/>
            <person name="Gotea V."/>
            <person name="Gravely B."/>
            <person name="Greenberg A.J."/>
            <person name="Griffiths-Jones S."/>
            <person name="Gross S."/>
            <person name="Guigo R."/>
            <person name="Gustafson E.A."/>
            <person name="Haerty W."/>
            <person name="Hahn M.W."/>
            <person name="Halligan D.L."/>
            <person name="Halpern A.L."/>
            <person name="Halter G.M."/>
            <person name="Han M.V."/>
            <person name="Heger A."/>
            <person name="Hillier L."/>
            <person name="Hinrichs A.S."/>
            <person name="Holmes I."/>
            <person name="Hoskins R.A."/>
            <person name="Hubisz M.J."/>
            <person name="Hultmark D."/>
            <person name="Huntley M.A."/>
            <person name="Jaffe D.B."/>
            <person name="Jagadeeshan S."/>
            <person name="Jeck W.R."/>
            <person name="Johnson J."/>
            <person name="Jones C.D."/>
            <person name="Jordan W.C."/>
            <person name="Karpen G.H."/>
            <person name="Kataoka E."/>
            <person name="Keightley P.D."/>
            <person name="Kheradpour P."/>
            <person name="Kirkness E.F."/>
            <person name="Koerich L.B."/>
            <person name="Kristiansen K."/>
            <person name="Kudrna D."/>
            <person name="Kulathinal R.J."/>
            <person name="Kumar S."/>
            <person name="Kwok R."/>
            <person name="Lander E."/>
            <person name="Langley C.H."/>
            <person name="Lapoint R."/>
            <person name="Lazzaro B.P."/>
            <person name="Lee S.J."/>
            <person name="Levesque L."/>
            <person name="Li R."/>
            <person name="Lin C.F."/>
            <person name="Lin M.F."/>
            <person name="Lindblad-Toh K."/>
            <person name="Llopart A."/>
            <person name="Long M."/>
            <person name="Low L."/>
            <person name="Lozovsky E."/>
            <person name="Lu J."/>
            <person name="Luo M."/>
            <person name="Machado C.A."/>
            <person name="Makalowski W."/>
            <person name="Marzo M."/>
            <person name="Matsuda M."/>
            <person name="Matzkin L."/>
            <person name="McAllister B."/>
            <person name="McBride C.S."/>
            <person name="McKernan B."/>
            <person name="McKernan K."/>
            <person name="Mendez-Lago M."/>
            <person name="Minx P."/>
            <person name="Mollenhauer M.U."/>
            <person name="Montooth K."/>
            <person name="Mount S.M."/>
            <person name="Mu X."/>
            <person name="Myers E."/>
            <person name="Negre B."/>
            <person name="Newfeld S."/>
            <person name="Nielsen R."/>
            <person name="Noor M.A."/>
            <person name="O'Grady P."/>
            <person name="Pachter L."/>
            <person name="Papaceit M."/>
            <person name="Parisi M.J."/>
            <person name="Parisi M."/>
            <person name="Parts L."/>
            <person name="Pedersen J.S."/>
            <person name="Pesole G."/>
            <person name="Phillippy A.M."/>
            <person name="Ponting C.P."/>
            <person name="Pop M."/>
            <person name="Porcelli D."/>
            <person name="Powell J.R."/>
            <person name="Prohaska S."/>
            <person name="Pruitt K."/>
            <person name="Puig M."/>
            <person name="Quesneville H."/>
            <person name="Ram K.R."/>
            <person name="Rand D."/>
            <person name="Rasmussen M.D."/>
            <person name="Reed L.K."/>
            <person name="Reenan R."/>
            <person name="Reily A."/>
            <person name="Remington K.A."/>
            <person name="Rieger T.T."/>
            <person name="Ritchie M.G."/>
            <person name="Robin C."/>
            <person name="Rogers Y.H."/>
            <person name="Rohde C."/>
            <person name="Rozas J."/>
            <person name="Rubenfield M.J."/>
            <person name="Ruiz A."/>
            <person name="Russo S."/>
            <person name="Salzberg S.L."/>
            <person name="Sanchez-Gracia A."/>
            <person name="Saranga D.J."/>
            <person name="Sato H."/>
            <person name="Schaeffer S.W."/>
            <person name="Schatz M.C."/>
            <person name="Schlenke T."/>
            <person name="Schwartz R."/>
            <person name="Segarra C."/>
            <person name="Singh R.S."/>
            <person name="Sirot L."/>
            <person name="Sirota M."/>
            <person name="Sisneros N.B."/>
            <person name="Smith C.D."/>
            <person name="Smith T.F."/>
            <person name="Spieth J."/>
            <person name="Stage D.E."/>
            <person name="Stark A."/>
            <person name="Stephan W."/>
            <person name="Strausberg R.L."/>
            <person name="Strempel S."/>
            <person name="Sturgill D."/>
            <person name="Sutton G."/>
            <person name="Sutton G.G."/>
            <person name="Tao W."/>
            <person name="Teichmann S."/>
            <person name="Tobari Y.N."/>
            <person name="Tomimura Y."/>
            <person name="Tsolas J.M."/>
            <person name="Valente V.L."/>
            <person name="Venter E."/>
            <person name="Venter J.C."/>
            <person name="Vicario S."/>
            <person name="Vieira F.G."/>
            <person name="Vilella A.J."/>
            <person name="Villasante A."/>
            <person name="Walenz B."/>
            <person name="Wang J."/>
            <person name="Wasserman M."/>
            <person name="Watts T."/>
            <person name="Wilson D."/>
            <person name="Wilson R.K."/>
            <person name="Wing R.A."/>
            <person name="Wolfner M.F."/>
            <person name="Wong A."/>
            <person name="Wong G.K."/>
            <person name="Wu C.I."/>
            <person name="Wu G."/>
            <person name="Yamamoto D."/>
            <person name="Yang H.P."/>
            <person name="Yang S.P."/>
            <person name="Yorke J.A."/>
            <person name="Yoshida K."/>
            <person name="Zdobnov E."/>
            <person name="Zhang P."/>
            <person name="Zhang Y."/>
            <person name="Zimin A.V."/>
            <person name="Baldwin J."/>
            <person name="Abdouelleil A."/>
            <person name="Abdulkadir J."/>
            <person name="Abebe A."/>
            <person name="Abera B."/>
            <person name="Abreu J."/>
            <person name="Acer S.C."/>
            <person name="Aftuck L."/>
            <person name="Alexander A."/>
            <person name="An P."/>
            <person name="Anderson E."/>
            <person name="Anderson S."/>
            <person name="Arachi H."/>
            <person name="Azer M."/>
            <person name="Bachantsang P."/>
            <person name="Barry A."/>
            <person name="Bayul T."/>
            <person name="Berlin A."/>
            <person name="Bessette D."/>
            <person name="Bloom T."/>
            <person name="Blye J."/>
            <person name="Boguslavskiy L."/>
            <person name="Bonnet C."/>
            <person name="Boukhgalter B."/>
            <person name="Bourzgui I."/>
            <person name="Brown A."/>
            <person name="Cahill P."/>
            <person name="Channer S."/>
            <person name="Cheshatsang Y."/>
            <person name="Chuda L."/>
            <person name="Citroen M."/>
            <person name="Collymore A."/>
            <person name="Cooke P."/>
            <person name="Costello M."/>
            <person name="D'Aco K."/>
            <person name="Daza R."/>
            <person name="De Haan G."/>
            <person name="DeGray S."/>
            <person name="DeMaso C."/>
            <person name="Dhargay N."/>
            <person name="Dooley K."/>
            <person name="Dooley E."/>
            <person name="Doricent M."/>
            <person name="Dorje P."/>
            <person name="Dorjee K."/>
            <person name="Dupes A."/>
            <person name="Elong R."/>
            <person name="Falk J."/>
            <person name="Farina A."/>
            <person name="Faro S."/>
            <person name="Ferguson D."/>
            <person name="Fisher S."/>
            <person name="Foley C.D."/>
            <person name="Franke A."/>
            <person name="Friedrich D."/>
            <person name="Gadbois L."/>
            <person name="Gearin G."/>
            <person name="Gearin C.R."/>
            <person name="Giannoukos G."/>
            <person name="Goode T."/>
            <person name="Graham J."/>
            <person name="Grandbois E."/>
            <person name="Grewal S."/>
            <person name="Gyaltsen K."/>
            <person name="Hafez N."/>
            <person name="Hagos B."/>
            <person name="Hall J."/>
            <person name="Henson C."/>
            <person name="Hollinger A."/>
            <person name="Honan T."/>
            <person name="Huard M.D."/>
            <person name="Hughes L."/>
            <person name="Hurhula B."/>
            <person name="Husby M.E."/>
            <person name="Kamat A."/>
            <person name="Kanga B."/>
            <person name="Kashin S."/>
            <person name="Khazanovich D."/>
            <person name="Kisner P."/>
            <person name="Lance K."/>
            <person name="Lara M."/>
            <person name="Lee W."/>
            <person name="Lennon N."/>
            <person name="Letendre F."/>
            <person name="LeVine R."/>
            <person name="Lipovsky A."/>
            <person name="Liu X."/>
            <person name="Liu J."/>
            <person name="Liu S."/>
            <person name="Lokyitsang T."/>
            <person name="Lokyitsang Y."/>
            <person name="Lubonja R."/>
            <person name="Lui A."/>
            <person name="MacDonald P."/>
            <person name="Magnisalis V."/>
            <person name="Maru K."/>
            <person name="Matthews C."/>
            <person name="McCusker W."/>
            <person name="McDonough S."/>
            <person name="Mehta T."/>
            <person name="Meldrim J."/>
            <person name="Meneus L."/>
            <person name="Mihai O."/>
            <person name="Mihalev A."/>
            <person name="Mihova T."/>
            <person name="Mittelman R."/>
            <person name="Mlenga V."/>
            <person name="Montmayeur A."/>
            <person name="Mulrain L."/>
            <person name="Navidi A."/>
            <person name="Naylor J."/>
            <person name="Negash T."/>
            <person name="Nguyen T."/>
            <person name="Nguyen N."/>
            <person name="Nicol R."/>
            <person name="Norbu C."/>
            <person name="Norbu N."/>
            <person name="Novod N."/>
            <person name="O'Neill B."/>
            <person name="Osman S."/>
            <person name="Markiewicz E."/>
            <person name="Oyono O.L."/>
            <person name="Patti C."/>
            <person name="Phunkhang P."/>
            <person name="Pierre F."/>
            <person name="Priest M."/>
            <person name="Raghuraman S."/>
            <person name="Rege F."/>
            <person name="Reyes R."/>
            <person name="Rise C."/>
            <person name="Rogov P."/>
            <person name="Ross K."/>
            <person name="Ryan E."/>
            <person name="Settipalli S."/>
            <person name="Shea T."/>
            <person name="Sherpa N."/>
            <person name="Shi L."/>
            <person name="Shih D."/>
            <person name="Sparrow T."/>
            <person name="Spaulding J."/>
            <person name="Stalker J."/>
            <person name="Stange-Thomann N."/>
            <person name="Stavropoulos S."/>
            <person name="Stone C."/>
            <person name="Strader C."/>
            <person name="Tesfaye S."/>
            <person name="Thomson T."/>
            <person name="Thoulutsang Y."/>
            <person name="Thoulutsang D."/>
            <person name="Topham K."/>
            <person name="Topping I."/>
            <person name="Tsamla T."/>
            <person name="Vassiliev H."/>
            <person name="Vo A."/>
            <person name="Wangchuk T."/>
            <person name="Wangdi T."/>
            <person name="Weiand M."/>
            <person name="Wilkinson J."/>
            <person name="Wilson A."/>
            <person name="Yadav S."/>
            <person name="Young G."/>
            <person name="Yu Q."/>
            <person name="Zembek L."/>
            <person name="Zhong D."/>
            <person name="Zimmer A."/>
            <person name="Zwirko Z."/>
            <person name="Jaffe D.B."/>
            <person name="Alvarez P."/>
            <person name="Brockman W."/>
            <person name="Butler J."/>
            <person name="Chin C."/>
            <person name="Gnerre S."/>
            <person name="Grabherr M."/>
            <person name="Kleber M."/>
            <person name="Mauceli E."/>
            <person name="MacCallum I."/>
        </authorList>
    </citation>
    <scope>NUCLEOTIDE SEQUENCE [LARGE SCALE GENOMIC DNA]</scope>
    <source>
        <strain evidence="2">Rob3c / Tucson 14021-0248.25</strain>
    </source>
</reference>
<dbReference type="EMBL" id="CH481868">
    <property type="protein sequence ID" value="EDW45598.1"/>
    <property type="molecule type" value="Genomic_DNA"/>
</dbReference>
<accession>B4INA9</accession>
<dbReference type="PhylomeDB" id="B4INA9"/>
<name>B4INA9_DROSE</name>
<dbReference type="SUPFAM" id="SSF53474">
    <property type="entry name" value="alpha/beta-Hydrolases"/>
    <property type="match status" value="1"/>
</dbReference>
<evidence type="ECO:0000313" key="2">
    <source>
        <dbReference type="Proteomes" id="UP000001292"/>
    </source>
</evidence>
<dbReference type="HOGENOM" id="CLU_1612547_0_0_1"/>
<dbReference type="AlphaFoldDB" id="B4INA9"/>
<proteinExistence type="predicted"/>
<dbReference type="InterPro" id="IPR029058">
    <property type="entry name" value="AB_hydrolase_fold"/>
</dbReference>
<protein>
    <submittedName>
        <fullName evidence="1">GM12078</fullName>
    </submittedName>
</protein>
<evidence type="ECO:0000313" key="1">
    <source>
        <dbReference type="EMBL" id="EDW45598.1"/>
    </source>
</evidence>
<gene>
    <name evidence="1" type="primary">Dsec\GM12078</name>
    <name evidence="1" type="ORF">Dsec_GM12078</name>
</gene>
<sequence length="165" mass="18545">MLFSKTNTSCASRIQFLDNVEHRCQSMLKLNDQRVNMQLSNEVRPQIVGFAAAQNAGVVAAAVAAGQNQTQVYVTDSGLQKPYRCPHPKIQFYLYTRRTQEQPEFIDVLDPNALYYTHFNPRHPTKIIIHGFGGGRTLSPSPDLLEGLLQCGRVQHHHSGLRGCR</sequence>
<organism evidence="2">
    <name type="scientific">Drosophila sechellia</name>
    <name type="common">Fruit fly</name>
    <dbReference type="NCBI Taxonomy" id="7238"/>
    <lineage>
        <taxon>Eukaryota</taxon>
        <taxon>Metazoa</taxon>
        <taxon>Ecdysozoa</taxon>
        <taxon>Arthropoda</taxon>
        <taxon>Hexapoda</taxon>
        <taxon>Insecta</taxon>
        <taxon>Pterygota</taxon>
        <taxon>Neoptera</taxon>
        <taxon>Endopterygota</taxon>
        <taxon>Diptera</taxon>
        <taxon>Brachycera</taxon>
        <taxon>Muscomorpha</taxon>
        <taxon>Ephydroidea</taxon>
        <taxon>Drosophilidae</taxon>
        <taxon>Drosophila</taxon>
        <taxon>Sophophora</taxon>
    </lineage>
</organism>
<keyword evidence="2" id="KW-1185">Reference proteome</keyword>